<comment type="cofactor">
    <cofactor evidence="1">
        <name>heme b</name>
        <dbReference type="ChEBI" id="CHEBI:60344"/>
    </cofactor>
</comment>
<evidence type="ECO:0000256" key="1">
    <source>
        <dbReference type="ARBA" id="ARBA00001970"/>
    </source>
</evidence>
<keyword evidence="5" id="KW-0732">Signal</keyword>
<proteinExistence type="inferred from homology"/>
<dbReference type="Pfam" id="PF04261">
    <property type="entry name" value="Dyp_perox_N"/>
    <property type="match status" value="1"/>
</dbReference>
<evidence type="ECO:0000256" key="4">
    <source>
        <dbReference type="ARBA" id="ARBA00022723"/>
    </source>
</evidence>
<dbReference type="PATRIC" id="fig|1630135.4.peg.1556"/>
<dbReference type="InterPro" id="IPR006314">
    <property type="entry name" value="Dyp_peroxidase"/>
</dbReference>
<keyword evidence="3" id="KW-0349">Heme</keyword>
<dbReference type="Proteomes" id="UP000092596">
    <property type="component" value="Chromosome"/>
</dbReference>
<keyword evidence="4" id="KW-0479">Metal-binding</keyword>
<feature type="domain" description="Dyp-type peroxidase N-terminal" evidence="9">
    <location>
        <begin position="69"/>
        <end position="210"/>
    </location>
</feature>
<dbReference type="InterPro" id="IPR006311">
    <property type="entry name" value="TAT_signal"/>
</dbReference>
<evidence type="ECO:0000256" key="6">
    <source>
        <dbReference type="ARBA" id="ARBA00023002"/>
    </source>
</evidence>
<evidence type="ECO:0000259" key="9">
    <source>
        <dbReference type="Pfam" id="PF04261"/>
    </source>
</evidence>
<dbReference type="SUPFAM" id="SSF54909">
    <property type="entry name" value="Dimeric alpha+beta barrel"/>
    <property type="match status" value="1"/>
</dbReference>
<dbReference type="PANTHER" id="PTHR30521:SF4">
    <property type="entry name" value="DEFERROCHELATASE"/>
    <property type="match status" value="1"/>
</dbReference>
<sequence length="414" mass="44958">MRPDGDRRAFLAAGLVGAAGLGLGAAGASAYHAAGGENAERTTPLPTEEELDKRRIVGEARESFYGPHQAGIAEPPLAHGVFIALGLRPKTERGGLERMLRLLSDDAARLTQGRAPLADTEPELADAPARLRVMFALGEKAVALAGVEPPSWLRPLPAFEIDRLEERWSGGDVLIALQSDDPIALAHAQRMLLKDSRAFCTLTWVQKGFRNARFAAPTGSQRNLFGQIDGTVNPEGSGLDTHVWITDGPFAGGCSMVVRRIAMDVDEWDRVDRVGREFSVGRRMSDGAPLAGGPGENGEADFAAKDKHGFHVIGEYSHMRRARLADDGTRHEHEQILRRPFNYDDAPTGSEISNTGLIFVSYQRDVDEQFVPMQQRLSDGDLLNTWTTPIGSAVFVVLPGCREGGFVGQSLFQR</sequence>
<evidence type="ECO:0000259" key="10">
    <source>
        <dbReference type="Pfam" id="PF20628"/>
    </source>
</evidence>
<dbReference type="InterPro" id="IPR048327">
    <property type="entry name" value="Dyp_perox_N"/>
</dbReference>
<keyword evidence="7" id="KW-0408">Iron</keyword>
<dbReference type="Pfam" id="PF20628">
    <property type="entry name" value="Dyp_perox_C"/>
    <property type="match status" value="1"/>
</dbReference>
<dbReference type="RefSeq" id="WP_065248158.1">
    <property type="nucleotide sequence ID" value="NZ_CP012117.1"/>
</dbReference>
<keyword evidence="6" id="KW-0560">Oxidoreductase</keyword>
<protein>
    <submittedName>
        <fullName evidence="11">Tat-translocated enzyme</fullName>
    </submittedName>
</protein>
<name>A0A1B0ZJB3_9MICO</name>
<dbReference type="InterPro" id="IPR011008">
    <property type="entry name" value="Dimeric_a/b-barrel"/>
</dbReference>
<evidence type="ECO:0000256" key="7">
    <source>
        <dbReference type="ARBA" id="ARBA00023004"/>
    </source>
</evidence>
<evidence type="ECO:0000256" key="5">
    <source>
        <dbReference type="ARBA" id="ARBA00022729"/>
    </source>
</evidence>
<evidence type="ECO:0000256" key="8">
    <source>
        <dbReference type="ARBA" id="ARBA00025737"/>
    </source>
</evidence>
<dbReference type="GO" id="GO:0046872">
    <property type="term" value="F:metal ion binding"/>
    <property type="evidence" value="ECO:0007669"/>
    <property type="project" value="UniProtKB-KW"/>
</dbReference>
<dbReference type="InterPro" id="IPR048328">
    <property type="entry name" value="Dyp_perox_C"/>
</dbReference>
<dbReference type="STRING" id="1630135.DAD186_15540"/>
<dbReference type="AlphaFoldDB" id="A0A1B0ZJB3"/>
<comment type="similarity">
    <text evidence="8">Belongs to the DyP-type peroxidase family.</text>
</comment>
<organism evidence="11 12">
    <name type="scientific">Dermabacter vaginalis</name>
    <dbReference type="NCBI Taxonomy" id="1630135"/>
    <lineage>
        <taxon>Bacteria</taxon>
        <taxon>Bacillati</taxon>
        <taxon>Actinomycetota</taxon>
        <taxon>Actinomycetes</taxon>
        <taxon>Micrococcales</taxon>
        <taxon>Dermabacteraceae</taxon>
        <taxon>Dermabacter</taxon>
    </lineage>
</organism>
<feature type="domain" description="Dyp-type peroxidase C-terminal" evidence="10">
    <location>
        <begin position="221"/>
        <end position="401"/>
    </location>
</feature>
<dbReference type="GO" id="GO:0020037">
    <property type="term" value="F:heme binding"/>
    <property type="evidence" value="ECO:0007669"/>
    <property type="project" value="InterPro"/>
</dbReference>
<dbReference type="GO" id="GO:0005829">
    <property type="term" value="C:cytosol"/>
    <property type="evidence" value="ECO:0007669"/>
    <property type="project" value="TreeGrafter"/>
</dbReference>
<dbReference type="GO" id="GO:0004601">
    <property type="term" value="F:peroxidase activity"/>
    <property type="evidence" value="ECO:0007669"/>
    <property type="project" value="UniProtKB-KW"/>
</dbReference>
<gene>
    <name evidence="11" type="ORF">DAD186_15540</name>
</gene>
<dbReference type="PROSITE" id="PS51404">
    <property type="entry name" value="DYP_PEROXIDASE"/>
    <property type="match status" value="1"/>
</dbReference>
<dbReference type="PROSITE" id="PS51318">
    <property type="entry name" value="TAT"/>
    <property type="match status" value="1"/>
</dbReference>
<reference evidence="11 12" key="1">
    <citation type="submission" date="2015-06" db="EMBL/GenBank/DDBJ databases">
        <title>Investigation of pathophysiology for high-risk pregnancy and development of treatment modality based on it.</title>
        <authorList>
            <person name="Kim B.-C."/>
            <person name="Lim S."/>
        </authorList>
    </citation>
    <scope>NUCLEOTIDE SEQUENCE [LARGE SCALE GENOMIC DNA]</scope>
    <source>
        <strain evidence="11 12">AD1-86</strain>
    </source>
</reference>
<dbReference type="NCBIfam" id="TIGR01413">
    <property type="entry name" value="Dyp_perox_fam"/>
    <property type="match status" value="1"/>
</dbReference>
<evidence type="ECO:0000313" key="11">
    <source>
        <dbReference type="EMBL" id="ANP28104.1"/>
    </source>
</evidence>
<dbReference type="PANTHER" id="PTHR30521">
    <property type="entry name" value="DEFERROCHELATASE/PEROXIDASE"/>
    <property type="match status" value="1"/>
</dbReference>
<evidence type="ECO:0000256" key="3">
    <source>
        <dbReference type="ARBA" id="ARBA00022617"/>
    </source>
</evidence>
<evidence type="ECO:0000256" key="2">
    <source>
        <dbReference type="ARBA" id="ARBA00022559"/>
    </source>
</evidence>
<dbReference type="KEGG" id="dva:DAD186_15540"/>
<accession>A0A1B0ZJB3</accession>
<dbReference type="EMBL" id="CP012117">
    <property type="protein sequence ID" value="ANP28104.1"/>
    <property type="molecule type" value="Genomic_DNA"/>
</dbReference>
<keyword evidence="2" id="KW-0575">Peroxidase</keyword>
<evidence type="ECO:0000313" key="12">
    <source>
        <dbReference type="Proteomes" id="UP000092596"/>
    </source>
</evidence>